<feature type="compositionally biased region" description="Basic and acidic residues" evidence="2">
    <location>
        <begin position="52"/>
        <end position="67"/>
    </location>
</feature>
<feature type="compositionally biased region" description="Polar residues" evidence="2">
    <location>
        <begin position="101"/>
        <end position="111"/>
    </location>
</feature>
<dbReference type="AlphaFoldDB" id="A0A9W7SPI2"/>
<dbReference type="OrthoDB" id="413008at2759"/>
<sequence>MSTPVEELANPFGDATTMENASPASVQEPESLGSSAGQSQPGSAGAKRLEKKRVGFREAVDPKDRNANVHNVSQLTGTKSSERNLSPPRIGVTPPWGSPRASGSSSPNHSRPGSRDFMLPHDHSDRSAPRSHLPELSPQQTQQIHAALNQSLPNVSVPGSRPRPAIRRTLSNQNDGPEFVDIEGPDDDGQRAIRQARAREAYERGKRLETDERARSESNSRYTSPERRVTSQSKNRFRHGTELEIPLENLSNLDGVDYDSDVELSKVNRPRKQSTVEAQKLVRQHTVHQRLSSLQSEDNSPTGQRSGAMTPLEDQAFYEDYREQAKEYRGGILGSLLKLYGQQQHHINKRYSRGGDWSTGTTPTHSPPESGASTPTWFGAKKHKNQSTSSLARLIGSSASLGSPALSGLGEQVSQRLKEQQAEDEKKKRPKHMRAHSSSAMAAFNRISKPLKEEKIRITLHIAETIQRQKYLMKLCRALMLYGAPTHRLEEYMNMSARVLEIQAQFLYIPGSMIMSFDDPDTHTTEVKLVRVTQGLDLGKLRDTHEVYKEVVHDRIGVEEATQRLHEITKKKPKHSRLLRIPVYGLAAAFVGPFAFGSRLIDLPIAFLLGCILGVLQLVIAPHSELYANVFEISATVITSFLSRAFGSIPDGKGGHIFCFAALAQSSIALILPGYIVLCASLELQSRSIVAGSIRMVYAIIYSLFLGFGITIGSAIYGIMDTNAVSATTCGKQMEYPYFFAFVPAFAMCLIIINQAKWRQAPIMLLIAFVGYLVNYYSAKRFEGNTQVSNALAALAIGVMANLYSRIGARIENWLLDFYEDRARIYWKGIKRKARNIGKKEPGHGSKLEEGHDADSMYVRQTRRVGYGLAAAAMLPAIWVQVPSGLAVSGSLVSGIASADQIVGTGSNGTTVVNSTTVGTSSPLNGVAFDVGYSIIELAIGITVGLFLSAIVVYPLPLRKKRSGLFSF</sequence>
<feature type="transmembrane region" description="Helical" evidence="3">
    <location>
        <begin position="655"/>
        <end position="684"/>
    </location>
</feature>
<keyword evidence="3" id="KW-1133">Transmembrane helix</keyword>
<feature type="transmembrane region" description="Helical" evidence="3">
    <location>
        <begin position="865"/>
        <end position="882"/>
    </location>
</feature>
<feature type="transmembrane region" description="Helical" evidence="3">
    <location>
        <begin position="603"/>
        <end position="620"/>
    </location>
</feature>
<gene>
    <name evidence="5" type="ORF">Tdes44962_MAKER03700</name>
</gene>
<feature type="compositionally biased region" description="Basic and acidic residues" evidence="2">
    <location>
        <begin position="197"/>
        <end position="229"/>
    </location>
</feature>
<feature type="compositionally biased region" description="Basic and acidic residues" evidence="2">
    <location>
        <begin position="118"/>
        <end position="128"/>
    </location>
</feature>
<feature type="region of interest" description="Disordered" evidence="2">
    <location>
        <begin position="1"/>
        <end position="237"/>
    </location>
</feature>
<dbReference type="InterPro" id="IPR010619">
    <property type="entry name" value="ThrE-like_N"/>
</dbReference>
<feature type="region of interest" description="Disordered" evidence="2">
    <location>
        <begin position="350"/>
        <end position="383"/>
    </location>
</feature>
<dbReference type="Proteomes" id="UP001138500">
    <property type="component" value="Unassembled WGS sequence"/>
</dbReference>
<evidence type="ECO:0000256" key="2">
    <source>
        <dbReference type="SAM" id="MobiDB-lite"/>
    </source>
</evidence>
<dbReference type="PANTHER" id="PTHR31082">
    <property type="entry name" value="PHEROMONE-REGULATED MEMBRANE PROTEIN 10"/>
    <property type="match status" value="1"/>
</dbReference>
<keyword evidence="6" id="KW-1185">Reference proteome</keyword>
<feature type="compositionally biased region" description="Polar residues" evidence="2">
    <location>
        <begin position="68"/>
        <end position="79"/>
    </location>
</feature>
<keyword evidence="3" id="KW-0812">Transmembrane</keyword>
<dbReference type="PANTHER" id="PTHR31082:SF4">
    <property type="entry name" value="PHEROMONE-REGULATED MEMBRANE PROTEIN 10"/>
    <property type="match status" value="1"/>
</dbReference>
<evidence type="ECO:0000259" key="4">
    <source>
        <dbReference type="Pfam" id="PF06738"/>
    </source>
</evidence>
<dbReference type="Pfam" id="PF06738">
    <property type="entry name" value="ThrE"/>
    <property type="match status" value="1"/>
</dbReference>
<evidence type="ECO:0000313" key="6">
    <source>
        <dbReference type="Proteomes" id="UP001138500"/>
    </source>
</evidence>
<reference evidence="5 6" key="2">
    <citation type="journal article" date="2021" name="Curr. Genet.">
        <title>Genetic response to nitrogen starvation in the aggressive Eucalyptus foliar pathogen Teratosphaeria destructans.</title>
        <authorList>
            <person name="Havenga M."/>
            <person name="Wingfield B.D."/>
            <person name="Wingfield M.J."/>
            <person name="Dreyer L.L."/>
            <person name="Roets F."/>
            <person name="Aylward J."/>
        </authorList>
    </citation>
    <scope>NUCLEOTIDE SEQUENCE [LARGE SCALE GENOMIC DNA]</scope>
    <source>
        <strain evidence="5">CMW44962</strain>
    </source>
</reference>
<feature type="transmembrane region" description="Helical" evidence="3">
    <location>
        <begin position="761"/>
        <end position="779"/>
    </location>
</feature>
<evidence type="ECO:0000313" key="5">
    <source>
        <dbReference type="EMBL" id="KAH9826182.1"/>
    </source>
</evidence>
<feature type="compositionally biased region" description="Basic and acidic residues" evidence="2">
    <location>
        <begin position="416"/>
        <end position="427"/>
    </location>
</feature>
<feature type="compositionally biased region" description="Acidic residues" evidence="2">
    <location>
        <begin position="178"/>
        <end position="187"/>
    </location>
</feature>
<feature type="region of interest" description="Disordered" evidence="2">
    <location>
        <begin position="264"/>
        <end position="313"/>
    </location>
</feature>
<reference evidence="5 6" key="1">
    <citation type="journal article" date="2018" name="IMA Fungus">
        <title>IMA Genome-F 10: Nine draft genome sequences of Claviceps purpurea s.lat., including C. arundinis, C. humidiphila, and C. cf. spartinae, pseudomolecules for the pitch canker pathogen Fusarium circinatum, draft genome of Davidsoniella eucalypti, Grosmannia galeiformis, Quambalaria eucalypti, and Teratosphaeria destructans.</title>
        <authorList>
            <person name="Wingfield B.D."/>
            <person name="Liu M."/>
            <person name="Nguyen H.D."/>
            <person name="Lane F.A."/>
            <person name="Morgan S.W."/>
            <person name="De Vos L."/>
            <person name="Wilken P.M."/>
            <person name="Duong T.A."/>
            <person name="Aylward J."/>
            <person name="Coetzee M.P."/>
            <person name="Dadej K."/>
            <person name="De Beer Z.W."/>
            <person name="Findlay W."/>
            <person name="Havenga M."/>
            <person name="Kolarik M."/>
            <person name="Menzies J.G."/>
            <person name="Naidoo K."/>
            <person name="Pochopski O."/>
            <person name="Shoukouhi P."/>
            <person name="Santana Q.C."/>
            <person name="Seifert K.A."/>
            <person name="Soal N."/>
            <person name="Steenkamp E.T."/>
            <person name="Tatham C.T."/>
            <person name="van der Nest M.A."/>
            <person name="Wingfield M.J."/>
        </authorList>
    </citation>
    <scope>NUCLEOTIDE SEQUENCE [LARGE SCALE GENOMIC DNA]</scope>
    <source>
        <strain evidence="5">CMW44962</strain>
    </source>
</reference>
<dbReference type="GO" id="GO:0022857">
    <property type="term" value="F:transmembrane transporter activity"/>
    <property type="evidence" value="ECO:0007669"/>
    <property type="project" value="InterPro"/>
</dbReference>
<proteinExistence type="inferred from homology"/>
<feature type="transmembrane region" description="Helical" evidence="3">
    <location>
        <begin position="578"/>
        <end position="597"/>
    </location>
</feature>
<organism evidence="5 6">
    <name type="scientific">Teratosphaeria destructans</name>
    <dbReference type="NCBI Taxonomy" id="418781"/>
    <lineage>
        <taxon>Eukaryota</taxon>
        <taxon>Fungi</taxon>
        <taxon>Dikarya</taxon>
        <taxon>Ascomycota</taxon>
        <taxon>Pezizomycotina</taxon>
        <taxon>Dothideomycetes</taxon>
        <taxon>Dothideomycetidae</taxon>
        <taxon>Mycosphaerellales</taxon>
        <taxon>Teratosphaeriaceae</taxon>
        <taxon>Teratosphaeria</taxon>
    </lineage>
</organism>
<feature type="compositionally biased region" description="Polar residues" evidence="2">
    <location>
        <begin position="289"/>
        <end position="307"/>
    </location>
</feature>
<accession>A0A9W7SPI2</accession>
<dbReference type="EMBL" id="RIBY02002023">
    <property type="protein sequence ID" value="KAH9826182.1"/>
    <property type="molecule type" value="Genomic_DNA"/>
</dbReference>
<feature type="transmembrane region" description="Helical" evidence="3">
    <location>
        <begin position="931"/>
        <end position="956"/>
    </location>
</feature>
<comment type="caution">
    <text evidence="5">The sequence shown here is derived from an EMBL/GenBank/DDBJ whole genome shotgun (WGS) entry which is preliminary data.</text>
</comment>
<feature type="transmembrane region" description="Helical" evidence="3">
    <location>
        <begin position="696"/>
        <end position="716"/>
    </location>
</feature>
<name>A0A9W7SPI2_9PEZI</name>
<feature type="region of interest" description="Disordered" evidence="2">
    <location>
        <begin position="406"/>
        <end position="439"/>
    </location>
</feature>
<feature type="transmembrane region" description="Helical" evidence="3">
    <location>
        <begin position="736"/>
        <end position="754"/>
    </location>
</feature>
<keyword evidence="3" id="KW-0472">Membrane</keyword>
<evidence type="ECO:0000256" key="1">
    <source>
        <dbReference type="ARBA" id="ARBA00034125"/>
    </source>
</evidence>
<dbReference type="InterPro" id="IPR051361">
    <property type="entry name" value="ThrE/Ser_Exporter"/>
</dbReference>
<feature type="compositionally biased region" description="Low complexity" evidence="2">
    <location>
        <begin position="33"/>
        <end position="46"/>
    </location>
</feature>
<feature type="domain" description="Threonine/serine exporter-like N-terminal" evidence="4">
    <location>
        <begin position="471"/>
        <end position="716"/>
    </location>
</feature>
<evidence type="ECO:0000256" key="3">
    <source>
        <dbReference type="SAM" id="Phobius"/>
    </source>
</evidence>
<comment type="similarity">
    <text evidence="1">Belongs to the ThrE exporter (TC 2.A.79) family.</text>
</comment>
<feature type="compositionally biased region" description="Polar residues" evidence="2">
    <location>
        <begin position="137"/>
        <end position="154"/>
    </location>
</feature>
<protein>
    <submittedName>
        <fullName evidence="5">Pheromone-regulated membrane protein 10-like</fullName>
    </submittedName>
</protein>
<feature type="transmembrane region" description="Helical" evidence="3">
    <location>
        <begin position="791"/>
        <end position="809"/>
    </location>
</feature>